<protein>
    <submittedName>
        <fullName evidence="1">(rape) hypothetical protein</fullName>
    </submittedName>
</protein>
<dbReference type="EMBL" id="HG994369">
    <property type="protein sequence ID" value="CAF1935332.1"/>
    <property type="molecule type" value="Genomic_DNA"/>
</dbReference>
<organism evidence="1">
    <name type="scientific">Brassica napus</name>
    <name type="common">Rape</name>
    <dbReference type="NCBI Taxonomy" id="3708"/>
    <lineage>
        <taxon>Eukaryota</taxon>
        <taxon>Viridiplantae</taxon>
        <taxon>Streptophyta</taxon>
        <taxon>Embryophyta</taxon>
        <taxon>Tracheophyta</taxon>
        <taxon>Spermatophyta</taxon>
        <taxon>Magnoliopsida</taxon>
        <taxon>eudicotyledons</taxon>
        <taxon>Gunneridae</taxon>
        <taxon>Pentapetalae</taxon>
        <taxon>rosids</taxon>
        <taxon>malvids</taxon>
        <taxon>Brassicales</taxon>
        <taxon>Brassicaceae</taxon>
        <taxon>Brassiceae</taxon>
        <taxon>Brassica</taxon>
    </lineage>
</organism>
<proteinExistence type="predicted"/>
<reference evidence="1" key="1">
    <citation type="submission" date="2021-01" db="EMBL/GenBank/DDBJ databases">
        <authorList>
            <consortium name="Genoscope - CEA"/>
            <person name="William W."/>
        </authorList>
    </citation>
    <scope>NUCLEOTIDE SEQUENCE</scope>
</reference>
<dbReference type="Proteomes" id="UP001295469">
    <property type="component" value="Chromosome C05"/>
</dbReference>
<gene>
    <name evidence="1" type="ORF">DARMORV10_C05P56230.1</name>
</gene>
<sequence>MKHSHIHHICESSRRLRTLTSEACFVLCIYELMTKDFILPSFPKVRCFRFFTYSIKIDILYV</sequence>
<dbReference type="AlphaFoldDB" id="A0A816LBA6"/>
<accession>A0A816LBA6</accession>
<name>A0A816LBA6_BRANA</name>
<evidence type="ECO:0000313" key="1">
    <source>
        <dbReference type="EMBL" id="CAF1935332.1"/>
    </source>
</evidence>